<protein>
    <submittedName>
        <fullName evidence="2">Uncharacterized protein</fullName>
    </submittedName>
</protein>
<keyword evidence="3" id="KW-1185">Reference proteome</keyword>
<dbReference type="Proteomes" id="UP001153069">
    <property type="component" value="Unassembled WGS sequence"/>
</dbReference>
<dbReference type="EMBL" id="CAICTM010003018">
    <property type="protein sequence ID" value="CAB9530737.1"/>
    <property type="molecule type" value="Genomic_DNA"/>
</dbReference>
<feature type="region of interest" description="Disordered" evidence="1">
    <location>
        <begin position="220"/>
        <end position="240"/>
    </location>
</feature>
<feature type="region of interest" description="Disordered" evidence="1">
    <location>
        <begin position="1"/>
        <end position="22"/>
    </location>
</feature>
<name>A0A9N8EZ35_9STRA</name>
<gene>
    <name evidence="2" type="ORF">SEMRO_3020_G342210.1</name>
</gene>
<organism evidence="2 3">
    <name type="scientific">Seminavis robusta</name>
    <dbReference type="NCBI Taxonomy" id="568900"/>
    <lineage>
        <taxon>Eukaryota</taxon>
        <taxon>Sar</taxon>
        <taxon>Stramenopiles</taxon>
        <taxon>Ochrophyta</taxon>
        <taxon>Bacillariophyta</taxon>
        <taxon>Bacillariophyceae</taxon>
        <taxon>Bacillariophycidae</taxon>
        <taxon>Naviculales</taxon>
        <taxon>Naviculaceae</taxon>
        <taxon>Seminavis</taxon>
    </lineage>
</organism>
<evidence type="ECO:0000313" key="3">
    <source>
        <dbReference type="Proteomes" id="UP001153069"/>
    </source>
</evidence>
<feature type="compositionally biased region" description="Basic and acidic residues" evidence="1">
    <location>
        <begin position="1"/>
        <end position="10"/>
    </location>
</feature>
<evidence type="ECO:0000313" key="2">
    <source>
        <dbReference type="EMBL" id="CAB9530737.1"/>
    </source>
</evidence>
<reference evidence="2" key="1">
    <citation type="submission" date="2020-06" db="EMBL/GenBank/DDBJ databases">
        <authorList>
            <consortium name="Plant Systems Biology data submission"/>
        </authorList>
    </citation>
    <scope>NUCLEOTIDE SEQUENCE</scope>
    <source>
        <strain evidence="2">D6</strain>
    </source>
</reference>
<comment type="caution">
    <text evidence="2">The sequence shown here is derived from an EMBL/GenBank/DDBJ whole genome shotgun (WGS) entry which is preliminary data.</text>
</comment>
<evidence type="ECO:0000256" key="1">
    <source>
        <dbReference type="SAM" id="MobiDB-lite"/>
    </source>
</evidence>
<sequence>MGATKKEQQERPTSIECSKSKSTRAAAAAIQTTLALPFALSGCVELSKIDPSAAAAANNSNTPLSMTTPCVWVQLCWEDKDKETEEPAGDDLIKIRPVPDDVADLKAAVLARLDSALLGEVKVYPPKSCASREKYQAGKELSAVMAELSGTTPPTSSDYPLVVVAPTQTVKKARMCFSFDESLPKPCDVVPLKSTKPEFVAPDGWLDGVGIEIVAQMQRSDDHVGSNTEEYSDETDHDGDQTLEREALLRRIAFMASHNDGRKRNTGTFDDFSNKKEHIDQEDFLQWLGDEDSTPCVLIVDKLNNLNQL</sequence>
<dbReference type="AlphaFoldDB" id="A0A9N8EZ35"/>
<accession>A0A9N8EZ35</accession>
<proteinExistence type="predicted"/>